<proteinExistence type="predicted"/>
<dbReference type="OrthoDB" id="8441488at2"/>
<evidence type="ECO:0000313" key="1">
    <source>
        <dbReference type="EMBL" id="SFO27306.1"/>
    </source>
</evidence>
<sequence>MKEQVDQDAHWIVVHGVMEEGGAIQPVSVEACYRDRAPYGEYVLFAASDPEAIEEGKISIVDYAYLAEVRVTFEEDLVGEGANNIDWCFDDFAEQGDRFAKEVWPSWQDVRLIDISDSIFPPGADFVMAKSVLSVEENSATWVEVTRIEAEQPAELALTFSKVERNRLLEVKAVLKEDQLPVALVSALWEQLVARFRDLPYMQLVGAERIEPEDEDEDFVIDSIGEVAGEA</sequence>
<dbReference type="EMBL" id="FOVR01000004">
    <property type="protein sequence ID" value="SFO27306.1"/>
    <property type="molecule type" value="Genomic_DNA"/>
</dbReference>
<gene>
    <name evidence="1" type="ORF">SAMN04488056_104211</name>
</gene>
<keyword evidence="2" id="KW-1185">Reference proteome</keyword>
<protein>
    <submittedName>
        <fullName evidence="1">Uncharacterized protein</fullName>
    </submittedName>
</protein>
<reference evidence="1 2" key="1">
    <citation type="submission" date="2016-10" db="EMBL/GenBank/DDBJ databases">
        <authorList>
            <person name="de Groot N.N."/>
        </authorList>
    </citation>
    <scope>NUCLEOTIDE SEQUENCE [LARGE SCALE GENOMIC DNA]</scope>
    <source>
        <strain evidence="1 2">CGMCC 1.9157</strain>
    </source>
</reference>
<accession>A0A1I5FUM7</accession>
<organism evidence="1 2">
    <name type="scientific">Cohaesibacter marisflavi</name>
    <dbReference type="NCBI Taxonomy" id="655353"/>
    <lineage>
        <taxon>Bacteria</taxon>
        <taxon>Pseudomonadati</taxon>
        <taxon>Pseudomonadota</taxon>
        <taxon>Alphaproteobacteria</taxon>
        <taxon>Hyphomicrobiales</taxon>
        <taxon>Cohaesibacteraceae</taxon>
    </lineage>
</organism>
<dbReference type="Proteomes" id="UP000199236">
    <property type="component" value="Unassembled WGS sequence"/>
</dbReference>
<evidence type="ECO:0000313" key="2">
    <source>
        <dbReference type="Proteomes" id="UP000199236"/>
    </source>
</evidence>
<name>A0A1I5FUM7_9HYPH</name>
<dbReference type="AlphaFoldDB" id="A0A1I5FUM7"/>
<dbReference type="RefSeq" id="WP_090071717.1">
    <property type="nucleotide sequence ID" value="NZ_FOVR01000004.1"/>
</dbReference>
<dbReference type="STRING" id="655353.SAMN04488056_104211"/>